<proteinExistence type="predicted"/>
<comment type="caution">
    <text evidence="3">The sequence shown here is derived from an EMBL/GenBank/DDBJ whole genome shotgun (WGS) entry which is preliminary data.</text>
</comment>
<dbReference type="InterPro" id="IPR004919">
    <property type="entry name" value="GmrSD_N"/>
</dbReference>
<accession>A0ABR8J077</accession>
<dbReference type="RefSeq" id="WP_190905563.1">
    <property type="nucleotide sequence ID" value="NZ_JACJTQ010000004.1"/>
</dbReference>
<reference evidence="3 4" key="1">
    <citation type="journal article" date="2020" name="ISME J.">
        <title>Comparative genomics reveals insights into cyanobacterial evolution and habitat adaptation.</title>
        <authorList>
            <person name="Chen M.Y."/>
            <person name="Teng W.K."/>
            <person name="Zhao L."/>
            <person name="Hu C.X."/>
            <person name="Zhou Y.K."/>
            <person name="Han B.P."/>
            <person name="Song L.R."/>
            <person name="Shu W.S."/>
        </authorList>
    </citation>
    <scope>NUCLEOTIDE SEQUENCE [LARGE SCALE GENOMIC DNA]</scope>
    <source>
        <strain evidence="3 4">FACHB-362</strain>
    </source>
</reference>
<dbReference type="PANTHER" id="PTHR35149:SF2">
    <property type="entry name" value="DUF262 DOMAIN-CONTAINING PROTEIN"/>
    <property type="match status" value="1"/>
</dbReference>
<protein>
    <submittedName>
        <fullName evidence="3">DUF262 domain-containing protein</fullName>
    </submittedName>
</protein>
<evidence type="ECO:0000259" key="1">
    <source>
        <dbReference type="Pfam" id="PF03235"/>
    </source>
</evidence>
<dbReference type="Proteomes" id="UP000660381">
    <property type="component" value="Unassembled WGS sequence"/>
</dbReference>
<sequence length="557" mass="65552">MQVNHVALRRLLDSTIQYQIPLFQRSYSWEKKNWQTLWDDLISIYNDKVEDSYFLGSIVTQSLPGVPGSISPFLVIDGQQRLTTLTILLALLRNRLKKTDPKEADKIQVSYLINQFESNDNFYKVLPTQSDRQIYQTLIKGDELIKKEGKIYESYHFFDEKIKKSNDSIDCIKLKNIILERLMIVTITTEEKDNPYLIFESLNNKGQELTQVDLVRNYIFMKLDADERQKIYDEKWLPFIKNFQRSMGEEEYTTELTTAFYFYARKDGQVVNQKEIYKIIKNLFENSTNGVKDELNQLIQFTEYYQRLNFPHKEPNIDLRERFERLRKLEFTTCHIFLLNIYHQYEQESITIEQFLEILSCLESYFVRRLLVGIPTNILGTVFTSLYSEVVKQDKNDLVNGLKQVFKRYDEKKAWPDDNELLKGILGKSIYTSGTKERTKLLLSSLESYLNKETVDPNTVTIEHIMPQTLTPEWKTMLGGNASSVHKKLLHTLGNLTLTGYNSEMGNKPFSDKLNYFKDSNLSLNRWLVRLDSWNEEAIKNRAEYLAGIAIKVWPRE</sequence>
<evidence type="ECO:0000259" key="2">
    <source>
        <dbReference type="Pfam" id="PF07510"/>
    </source>
</evidence>
<gene>
    <name evidence="3" type="ORF">H6G68_04545</name>
</gene>
<feature type="domain" description="GmrSD restriction endonucleases C-terminal" evidence="2">
    <location>
        <begin position="415"/>
        <end position="548"/>
    </location>
</feature>
<dbReference type="InterPro" id="IPR011089">
    <property type="entry name" value="GmrSD_C"/>
</dbReference>
<dbReference type="EMBL" id="JACJTQ010000004">
    <property type="protein sequence ID" value="MBD2691033.1"/>
    <property type="molecule type" value="Genomic_DNA"/>
</dbReference>
<dbReference type="Pfam" id="PF07510">
    <property type="entry name" value="GmrSD_C"/>
    <property type="match status" value="1"/>
</dbReference>
<evidence type="ECO:0000313" key="3">
    <source>
        <dbReference type="EMBL" id="MBD2691033.1"/>
    </source>
</evidence>
<organism evidence="3 4">
    <name type="scientific">Anabaena catenula FACHB-362</name>
    <dbReference type="NCBI Taxonomy" id="2692877"/>
    <lineage>
        <taxon>Bacteria</taxon>
        <taxon>Bacillati</taxon>
        <taxon>Cyanobacteriota</taxon>
        <taxon>Cyanophyceae</taxon>
        <taxon>Nostocales</taxon>
        <taxon>Nostocaceae</taxon>
        <taxon>Anabaena</taxon>
    </lineage>
</organism>
<keyword evidence="4" id="KW-1185">Reference proteome</keyword>
<dbReference type="PANTHER" id="PTHR35149">
    <property type="entry name" value="SLL5132 PROTEIN"/>
    <property type="match status" value="1"/>
</dbReference>
<evidence type="ECO:0000313" key="4">
    <source>
        <dbReference type="Proteomes" id="UP000660381"/>
    </source>
</evidence>
<dbReference type="Pfam" id="PF03235">
    <property type="entry name" value="GmrSD_N"/>
    <property type="match status" value="1"/>
</dbReference>
<feature type="domain" description="GmrSD restriction endonucleases N-terminal" evidence="1">
    <location>
        <begin position="10"/>
        <end position="220"/>
    </location>
</feature>
<name>A0ABR8J077_9NOST</name>